<dbReference type="AlphaFoldDB" id="A0A348AH79"/>
<keyword evidence="1" id="KW-0812">Transmembrane</keyword>
<name>A0A348AH79_9FIRM</name>
<dbReference type="OrthoDB" id="2083660at2"/>
<proteinExistence type="predicted"/>
<keyword evidence="1" id="KW-0472">Membrane</keyword>
<keyword evidence="1" id="KW-1133">Transmembrane helix</keyword>
<evidence type="ECO:0000313" key="2">
    <source>
        <dbReference type="EMBL" id="BBB90427.1"/>
    </source>
</evidence>
<organism evidence="2 3">
    <name type="scientific">Methylomusa anaerophila</name>
    <dbReference type="NCBI Taxonomy" id="1930071"/>
    <lineage>
        <taxon>Bacteria</taxon>
        <taxon>Bacillati</taxon>
        <taxon>Bacillota</taxon>
        <taxon>Negativicutes</taxon>
        <taxon>Selenomonadales</taxon>
        <taxon>Sporomusaceae</taxon>
        <taxon>Methylomusa</taxon>
    </lineage>
</organism>
<feature type="transmembrane region" description="Helical" evidence="1">
    <location>
        <begin position="26"/>
        <end position="50"/>
    </location>
</feature>
<gene>
    <name evidence="2" type="ORF">MAMMFC1_01078</name>
</gene>
<dbReference type="Proteomes" id="UP000276437">
    <property type="component" value="Chromosome"/>
</dbReference>
<accession>A0A348AH79</accession>
<evidence type="ECO:0000313" key="3">
    <source>
        <dbReference type="Proteomes" id="UP000276437"/>
    </source>
</evidence>
<dbReference type="KEGG" id="mana:MAMMFC1_01078"/>
<protein>
    <submittedName>
        <fullName evidence="2">Uncharacterized protein</fullName>
    </submittedName>
</protein>
<keyword evidence="3" id="KW-1185">Reference proteome</keyword>
<reference evidence="2 3" key="1">
    <citation type="journal article" date="2018" name="Int. J. Syst. Evol. Microbiol.">
        <title>Methylomusa anaerophila gen. nov., sp. nov., an anaerobic methanol-utilizing bacterium isolated from a microbial fuel cell.</title>
        <authorList>
            <person name="Amano N."/>
            <person name="Yamamuro A."/>
            <person name="Miyahara M."/>
            <person name="Kouzuma A."/>
            <person name="Abe T."/>
            <person name="Watanabe K."/>
        </authorList>
    </citation>
    <scope>NUCLEOTIDE SEQUENCE [LARGE SCALE GENOMIC DNA]</scope>
    <source>
        <strain evidence="2 3">MMFC1</strain>
    </source>
</reference>
<evidence type="ECO:0000256" key="1">
    <source>
        <dbReference type="SAM" id="Phobius"/>
    </source>
</evidence>
<dbReference type="RefSeq" id="WP_126307135.1">
    <property type="nucleotide sequence ID" value="NZ_AP018449.1"/>
</dbReference>
<feature type="transmembrane region" description="Helical" evidence="1">
    <location>
        <begin position="62"/>
        <end position="81"/>
    </location>
</feature>
<dbReference type="EMBL" id="AP018449">
    <property type="protein sequence ID" value="BBB90427.1"/>
    <property type="molecule type" value="Genomic_DNA"/>
</dbReference>
<sequence length="84" mass="9510">MNVENVEKDVEIRIRTENEYKSGASWFYWIAAMSIINEAFLQTHIGWNFAIGLGITQVINVLFRNSIVSSVVTLILSGIFLETS</sequence>